<organism evidence="11 12">
    <name type="scientific">Stegodyphus mimosarum</name>
    <name type="common">African social velvet spider</name>
    <dbReference type="NCBI Taxonomy" id="407821"/>
    <lineage>
        <taxon>Eukaryota</taxon>
        <taxon>Metazoa</taxon>
        <taxon>Ecdysozoa</taxon>
        <taxon>Arthropoda</taxon>
        <taxon>Chelicerata</taxon>
        <taxon>Arachnida</taxon>
        <taxon>Araneae</taxon>
        <taxon>Araneomorphae</taxon>
        <taxon>Entelegynae</taxon>
        <taxon>Eresoidea</taxon>
        <taxon>Eresidae</taxon>
        <taxon>Stegodyphus</taxon>
    </lineage>
</organism>
<proteinExistence type="inferred from homology"/>
<evidence type="ECO:0000256" key="3">
    <source>
        <dbReference type="ARBA" id="ARBA00004286"/>
    </source>
</evidence>
<evidence type="ECO:0000313" key="12">
    <source>
        <dbReference type="Proteomes" id="UP000054359"/>
    </source>
</evidence>
<dbReference type="SMART" id="SM00417">
    <property type="entry name" value="H4"/>
    <property type="match status" value="1"/>
</dbReference>
<dbReference type="CDD" id="cd22912">
    <property type="entry name" value="HFD_H4"/>
    <property type="match status" value="1"/>
</dbReference>
<dbReference type="GO" id="GO:0005634">
    <property type="term" value="C:nucleus"/>
    <property type="evidence" value="ECO:0007669"/>
    <property type="project" value="UniProtKB-SubCell"/>
</dbReference>
<evidence type="ECO:0000256" key="5">
    <source>
        <dbReference type="ARBA" id="ARBA00020836"/>
    </source>
</evidence>
<evidence type="ECO:0000256" key="10">
    <source>
        <dbReference type="RuleBase" id="RU000528"/>
    </source>
</evidence>
<dbReference type="GO" id="GO:0030527">
    <property type="term" value="F:structural constituent of chromatin"/>
    <property type="evidence" value="ECO:0007669"/>
    <property type="project" value="InterPro"/>
</dbReference>
<dbReference type="STRING" id="407821.A0A087TY24"/>
<dbReference type="InterPro" id="IPR009072">
    <property type="entry name" value="Histone-fold"/>
</dbReference>
<dbReference type="OrthoDB" id="5777208at2759"/>
<evidence type="ECO:0000256" key="9">
    <source>
        <dbReference type="ARBA" id="ARBA00023269"/>
    </source>
</evidence>
<comment type="subcellular location">
    <subcellularLocation>
        <location evidence="3">Chromosome</location>
    </subcellularLocation>
    <subcellularLocation>
        <location evidence="2">Nucleus</location>
    </subcellularLocation>
</comment>
<keyword evidence="6 10" id="KW-0158">Chromosome</keyword>
<name>A0A087TY24_STEMI</name>
<sequence>MPLTAEPSTSSQRIFGYKKKGCRKVHANTLKKISKYQIRRLARRGGVKRISEGIYDLVRSILKSYLSSLIHDSILYADHCKRNIINASDVVFAMQKRSKTLYGFGEPLEKLQERINDPEDDADMCEFQEILTNLTDTGEVSECATLTLDSIQESSEVATNDEHVSEFQSVLDDFPLILDSFDSDFSLSPSLLCNTGEST</sequence>
<evidence type="ECO:0000256" key="6">
    <source>
        <dbReference type="ARBA" id="ARBA00022454"/>
    </source>
</evidence>
<dbReference type="PANTHER" id="PTHR10484">
    <property type="entry name" value="HISTONE H4"/>
    <property type="match status" value="1"/>
</dbReference>
<dbReference type="Gene3D" id="1.10.20.10">
    <property type="entry name" value="Histone, subunit A"/>
    <property type="match status" value="1"/>
</dbReference>
<reference evidence="11 12" key="1">
    <citation type="submission" date="2013-11" db="EMBL/GenBank/DDBJ databases">
        <title>Genome sequencing of Stegodyphus mimosarum.</title>
        <authorList>
            <person name="Bechsgaard J."/>
        </authorList>
    </citation>
    <scope>NUCLEOTIDE SEQUENCE [LARGE SCALE GENOMIC DNA]</scope>
</reference>
<dbReference type="SUPFAM" id="SSF47113">
    <property type="entry name" value="Histone-fold"/>
    <property type="match status" value="1"/>
</dbReference>
<comment type="function">
    <text evidence="1 10">Core component of nucleosome. Nucleosomes wrap and compact DNA into chromatin, limiting DNA accessibility to the cellular machineries which require DNA as a template. Histones thereby play a central role in transcription regulation, DNA repair, DNA replication and chromosomal stability. DNA accessibility is regulated via a complex set of post-translational modifications of histones, also called histone code, and nucleosome remodeling.</text>
</comment>
<keyword evidence="9 10" id="KW-0544">Nucleosome core</keyword>
<evidence type="ECO:0000256" key="4">
    <source>
        <dbReference type="ARBA" id="ARBA00006564"/>
    </source>
</evidence>
<keyword evidence="12" id="KW-1185">Reference proteome</keyword>
<gene>
    <name evidence="11" type="ORF">X975_10145</name>
</gene>
<dbReference type="EMBL" id="KK117271">
    <property type="protein sequence ID" value="KFM70013.1"/>
    <property type="molecule type" value="Genomic_DNA"/>
</dbReference>
<evidence type="ECO:0000256" key="7">
    <source>
        <dbReference type="ARBA" id="ARBA00023125"/>
    </source>
</evidence>
<feature type="non-terminal residue" evidence="11">
    <location>
        <position position="199"/>
    </location>
</feature>
<dbReference type="GO" id="GO:0000786">
    <property type="term" value="C:nucleosome"/>
    <property type="evidence" value="ECO:0007669"/>
    <property type="project" value="UniProtKB-KW"/>
</dbReference>
<evidence type="ECO:0000256" key="1">
    <source>
        <dbReference type="ARBA" id="ARBA00002001"/>
    </source>
</evidence>
<evidence type="ECO:0000256" key="8">
    <source>
        <dbReference type="ARBA" id="ARBA00023242"/>
    </source>
</evidence>
<comment type="similarity">
    <text evidence="4 10">Belongs to the histone H4 family.</text>
</comment>
<keyword evidence="8 10" id="KW-0539">Nucleus</keyword>
<evidence type="ECO:0000313" key="11">
    <source>
        <dbReference type="EMBL" id="KFM70013.1"/>
    </source>
</evidence>
<dbReference type="GO" id="GO:0046982">
    <property type="term" value="F:protein heterodimerization activity"/>
    <property type="evidence" value="ECO:0007669"/>
    <property type="project" value="InterPro"/>
</dbReference>
<dbReference type="InterPro" id="IPR001951">
    <property type="entry name" value="Histone_H4"/>
</dbReference>
<dbReference type="AlphaFoldDB" id="A0A087TY24"/>
<dbReference type="PRINTS" id="PR00623">
    <property type="entry name" value="HISTONEH4"/>
</dbReference>
<dbReference type="Proteomes" id="UP000054359">
    <property type="component" value="Unassembled WGS sequence"/>
</dbReference>
<evidence type="ECO:0000256" key="2">
    <source>
        <dbReference type="ARBA" id="ARBA00004123"/>
    </source>
</evidence>
<protein>
    <recommendedName>
        <fullName evidence="5 10">Histone H4</fullName>
    </recommendedName>
</protein>
<dbReference type="GO" id="GO:0003677">
    <property type="term" value="F:DNA binding"/>
    <property type="evidence" value="ECO:0007669"/>
    <property type="project" value="UniProtKB-KW"/>
</dbReference>
<keyword evidence="7 10" id="KW-0238">DNA-binding</keyword>
<accession>A0A087TY24</accession>
<comment type="subunit">
    <text evidence="10">The nucleosome is a histone octamer containing two molecules each of H2A, H2B, H3 and H4 assembled in one H3-H4 heterotetramer and two H2A-H2B heterodimers. The octamer wraps approximately 147 bp of DNA.</text>
</comment>